<reference evidence="1" key="1">
    <citation type="submission" date="2020-04" db="EMBL/GenBank/DDBJ databases">
        <authorList>
            <person name="Alioto T."/>
            <person name="Alioto T."/>
            <person name="Gomez Garrido J."/>
        </authorList>
    </citation>
    <scope>NUCLEOTIDE SEQUENCE</scope>
    <source>
        <strain evidence="1">A484AB</strain>
    </source>
</reference>
<dbReference type="EMBL" id="CACRXK020002277">
    <property type="protein sequence ID" value="CAB3993527.1"/>
    <property type="molecule type" value="Genomic_DNA"/>
</dbReference>
<gene>
    <name evidence="1" type="ORF">PACLA_8A011165</name>
</gene>
<dbReference type="Gene3D" id="3.15.20.10">
    <property type="entry name" value="Bactericidal permeability-increasing protein, domain 2"/>
    <property type="match status" value="1"/>
</dbReference>
<dbReference type="InterPro" id="IPR017943">
    <property type="entry name" value="Bactericidal_perm-incr_a/b_dom"/>
</dbReference>
<keyword evidence="2" id="KW-1185">Reference proteome</keyword>
<dbReference type="PANTHER" id="PTHR10504:SF131">
    <property type="entry name" value="BPI2 DOMAIN-CONTAINING PROTEIN"/>
    <property type="match status" value="1"/>
</dbReference>
<evidence type="ECO:0000313" key="2">
    <source>
        <dbReference type="Proteomes" id="UP001152795"/>
    </source>
</evidence>
<protein>
    <submittedName>
        <fullName evidence="1">Bactericidal permeability-increasing, partial</fullName>
    </submittedName>
</protein>
<name>A0A6S7HCA1_PARCT</name>
<proteinExistence type="predicted"/>
<dbReference type="PANTHER" id="PTHR10504">
    <property type="entry name" value="BACTERICIDAL PERMEABILITY-INCREASING BPI PROTEIN-RELATED"/>
    <property type="match status" value="1"/>
</dbReference>
<dbReference type="OrthoDB" id="10255543at2759"/>
<comment type="caution">
    <text evidence="1">The sequence shown here is derived from an EMBL/GenBank/DDBJ whole genome shotgun (WGS) entry which is preliminary data.</text>
</comment>
<dbReference type="GO" id="GO:0005615">
    <property type="term" value="C:extracellular space"/>
    <property type="evidence" value="ECO:0007669"/>
    <property type="project" value="TreeGrafter"/>
</dbReference>
<dbReference type="SMART" id="SM00329">
    <property type="entry name" value="BPI2"/>
    <property type="match status" value="1"/>
</dbReference>
<dbReference type="InterPro" id="IPR001124">
    <property type="entry name" value="Lipid-bd_serum_glycop_C"/>
</dbReference>
<sequence>MTFIKDQMKNELEEVICRNAIKAVNKEINATLRTIPGEERMFNDTLKTNYDLVRPPQFLHNGVESDFKGEFLNVKHPKTPPYTPEELPPIRDEHSKMVYIWVTAYTINTAFFAVNQSGLQFLFDNDNLPDGAPVELNTNAFMLVVPTLYSKYPNKDMAIRYCSSAPAKITLNPDDASVTLFGLMTFYVILDDNKLVDCFTLNMVEVANIDDILIFRKGSYSYFGLKLTSSRTDVTLQESHIGDFDLTLLRFTVDILAQFILSRYISPKMEEGFKLPLPKNVVLANSETAIGKNYILIFTDFGMQMAL</sequence>
<dbReference type="SUPFAM" id="SSF55394">
    <property type="entry name" value="Bactericidal permeability-increasing protein, BPI"/>
    <property type="match status" value="1"/>
</dbReference>
<dbReference type="Proteomes" id="UP001152795">
    <property type="component" value="Unassembled WGS sequence"/>
</dbReference>
<organism evidence="1 2">
    <name type="scientific">Paramuricea clavata</name>
    <name type="common">Red gorgonian</name>
    <name type="synonym">Violescent sea-whip</name>
    <dbReference type="NCBI Taxonomy" id="317549"/>
    <lineage>
        <taxon>Eukaryota</taxon>
        <taxon>Metazoa</taxon>
        <taxon>Cnidaria</taxon>
        <taxon>Anthozoa</taxon>
        <taxon>Octocorallia</taxon>
        <taxon>Malacalcyonacea</taxon>
        <taxon>Plexauridae</taxon>
        <taxon>Paramuricea</taxon>
    </lineage>
</organism>
<dbReference type="InterPro" id="IPR032942">
    <property type="entry name" value="BPI/LBP/Plunc"/>
</dbReference>
<dbReference type="Pfam" id="PF02886">
    <property type="entry name" value="LBP_BPI_CETP_C"/>
    <property type="match status" value="1"/>
</dbReference>
<dbReference type="GO" id="GO:0008289">
    <property type="term" value="F:lipid binding"/>
    <property type="evidence" value="ECO:0007669"/>
    <property type="project" value="InterPro"/>
</dbReference>
<accession>A0A6S7HCA1</accession>
<evidence type="ECO:0000313" key="1">
    <source>
        <dbReference type="EMBL" id="CAB3993527.1"/>
    </source>
</evidence>
<dbReference type="AlphaFoldDB" id="A0A6S7HCA1"/>